<dbReference type="InterPro" id="IPR015421">
    <property type="entry name" value="PyrdxlP-dep_Trfase_major"/>
</dbReference>
<dbReference type="Gene3D" id="3.90.1150.10">
    <property type="entry name" value="Aspartate Aminotransferase, domain 1"/>
    <property type="match status" value="1"/>
</dbReference>
<name>A0ABW5NJR9_9SPHI</name>
<evidence type="ECO:0000313" key="15">
    <source>
        <dbReference type="Proteomes" id="UP001597393"/>
    </source>
</evidence>
<dbReference type="InterPro" id="IPR020578">
    <property type="entry name" value="Aminotrans_V_PyrdxlP_BS"/>
</dbReference>
<evidence type="ECO:0000256" key="7">
    <source>
        <dbReference type="ARBA" id="ARBA00023096"/>
    </source>
</evidence>
<dbReference type="InterPro" id="IPR015422">
    <property type="entry name" value="PyrdxlP-dep_Trfase_small"/>
</dbReference>
<evidence type="ECO:0000256" key="3">
    <source>
        <dbReference type="ARBA" id="ARBA00022576"/>
    </source>
</evidence>
<dbReference type="EC" id="2.6.1.52" evidence="11"/>
<sequence>MKHNFGAGPCILPKDVFAEASQAVVDFNGTGLSILEISHRSQEFEAVIQEAESLVRELLEVPDGYSILFLQGGASQQFAMVPFNLLPLGGRATYLDTGTWASKALKEAKKFGEVDVVATSSDRNYSYIPKSFTVPADAAYLHYTSNNTIFGTEIFDLPETDVPLVSDMSSDIFSRVVRVADHGLIYAGAQKNMGPAGATLVVVKDELLGKTGRTIPSIFDYQQHAKADSLYNTPPVFSIYVSMLNLRWLKAKGGVAVIEQENIIKARKLYEEIDRNSLFRGTAEVEDRSRMNVTFVMTRPELEAAFLALSEERGMVGLKGHRSVGGFRASIYNALGISSINALVDLMREFEEANR</sequence>
<keyword evidence="5 11" id="KW-0808">Transferase</keyword>
<comment type="caution">
    <text evidence="14">The sequence shown here is derived from an EMBL/GenBank/DDBJ whole genome shotgun (WGS) entry which is preliminary data.</text>
</comment>
<dbReference type="PANTHER" id="PTHR43247">
    <property type="entry name" value="PHOSPHOSERINE AMINOTRANSFERASE"/>
    <property type="match status" value="1"/>
</dbReference>
<feature type="domain" description="Aminotransferase class V" evidence="13">
    <location>
        <begin position="4"/>
        <end position="337"/>
    </location>
</feature>
<dbReference type="InterPro" id="IPR022278">
    <property type="entry name" value="Pser_aminoTfrase"/>
</dbReference>
<feature type="binding site" evidence="11">
    <location>
        <position position="167"/>
    </location>
    <ligand>
        <name>pyridoxal 5'-phosphate</name>
        <dbReference type="ChEBI" id="CHEBI:597326"/>
    </ligand>
</feature>
<feature type="binding site" evidence="11">
    <location>
        <position position="100"/>
    </location>
    <ligand>
        <name>pyridoxal 5'-phosphate</name>
        <dbReference type="ChEBI" id="CHEBI:597326"/>
    </ligand>
</feature>
<dbReference type="InterPro" id="IPR015424">
    <property type="entry name" value="PyrdxlP-dep_Trfase"/>
</dbReference>
<evidence type="ECO:0000256" key="12">
    <source>
        <dbReference type="RuleBase" id="RU004505"/>
    </source>
</evidence>
<dbReference type="Gene3D" id="3.40.640.10">
    <property type="entry name" value="Type I PLP-dependent aspartate aminotransferase-like (Major domain)"/>
    <property type="match status" value="1"/>
</dbReference>
<comment type="subunit">
    <text evidence="11">Homodimer.</text>
</comment>
<feature type="binding site" evidence="11">
    <location>
        <position position="190"/>
    </location>
    <ligand>
        <name>pyridoxal 5'-phosphate</name>
        <dbReference type="ChEBI" id="CHEBI:597326"/>
    </ligand>
</feature>
<dbReference type="PANTHER" id="PTHR43247:SF1">
    <property type="entry name" value="PHOSPHOSERINE AMINOTRANSFERASE"/>
    <property type="match status" value="1"/>
</dbReference>
<gene>
    <name evidence="11 14" type="primary">serC</name>
    <name evidence="14" type="ORF">ACFSQ3_10440</name>
</gene>
<dbReference type="HAMAP" id="MF_00160">
    <property type="entry name" value="SerC_aminotrans_5"/>
    <property type="match status" value="1"/>
</dbReference>
<evidence type="ECO:0000256" key="8">
    <source>
        <dbReference type="ARBA" id="ARBA00023299"/>
    </source>
</evidence>
<keyword evidence="8 11" id="KW-0718">Serine biosynthesis</keyword>
<evidence type="ECO:0000256" key="4">
    <source>
        <dbReference type="ARBA" id="ARBA00022605"/>
    </source>
</evidence>
<feature type="binding site" evidence="11">
    <location>
        <begin position="232"/>
        <end position="233"/>
    </location>
    <ligand>
        <name>pyridoxal 5'-phosphate</name>
        <dbReference type="ChEBI" id="CHEBI:597326"/>
    </ligand>
</feature>
<comment type="subcellular location">
    <subcellularLocation>
        <location evidence="11">Cytoplasm</location>
    </subcellularLocation>
</comment>
<dbReference type="EMBL" id="JBHUMA010000006">
    <property type="protein sequence ID" value="MFD2599371.1"/>
    <property type="molecule type" value="Genomic_DNA"/>
</dbReference>
<evidence type="ECO:0000256" key="2">
    <source>
        <dbReference type="ARBA" id="ARBA00006904"/>
    </source>
</evidence>
<accession>A0ABW5NJR9</accession>
<dbReference type="PROSITE" id="PS00595">
    <property type="entry name" value="AA_TRANSFER_CLASS_5"/>
    <property type="match status" value="1"/>
</dbReference>
<evidence type="ECO:0000256" key="9">
    <source>
        <dbReference type="ARBA" id="ARBA00047630"/>
    </source>
</evidence>
<proteinExistence type="inferred from homology"/>
<keyword evidence="4 11" id="KW-0028">Amino-acid biosynthesis</keyword>
<evidence type="ECO:0000256" key="1">
    <source>
        <dbReference type="ARBA" id="ARBA00005099"/>
    </source>
</evidence>
<feature type="modified residue" description="N6-(pyridoxal phosphate)lysine" evidence="11">
    <location>
        <position position="191"/>
    </location>
</feature>
<evidence type="ECO:0000313" key="14">
    <source>
        <dbReference type="EMBL" id="MFD2599371.1"/>
    </source>
</evidence>
<organism evidence="14 15">
    <name type="scientific">Sphingobacterium corticis</name>
    <dbReference type="NCBI Taxonomy" id="1812823"/>
    <lineage>
        <taxon>Bacteria</taxon>
        <taxon>Pseudomonadati</taxon>
        <taxon>Bacteroidota</taxon>
        <taxon>Sphingobacteriia</taxon>
        <taxon>Sphingobacteriales</taxon>
        <taxon>Sphingobacteriaceae</taxon>
        <taxon>Sphingobacterium</taxon>
    </lineage>
</organism>
<evidence type="ECO:0000256" key="6">
    <source>
        <dbReference type="ARBA" id="ARBA00022898"/>
    </source>
</evidence>
<comment type="catalytic activity">
    <reaction evidence="9 11">
        <text>4-(phosphooxy)-L-threonine + 2-oxoglutarate = (R)-3-hydroxy-2-oxo-4-phosphooxybutanoate + L-glutamate</text>
        <dbReference type="Rhea" id="RHEA:16573"/>
        <dbReference type="ChEBI" id="CHEBI:16810"/>
        <dbReference type="ChEBI" id="CHEBI:29985"/>
        <dbReference type="ChEBI" id="CHEBI:58452"/>
        <dbReference type="ChEBI" id="CHEBI:58538"/>
        <dbReference type="EC" id="2.6.1.52"/>
    </reaction>
</comment>
<comment type="pathway">
    <text evidence="1 11 12">Amino-acid biosynthesis; L-serine biosynthesis; L-serine from 3-phospho-D-glycerate: step 2/3.</text>
</comment>
<dbReference type="Proteomes" id="UP001597393">
    <property type="component" value="Unassembled WGS sequence"/>
</dbReference>
<evidence type="ECO:0000256" key="10">
    <source>
        <dbReference type="ARBA" id="ARBA00049007"/>
    </source>
</evidence>
<evidence type="ECO:0000259" key="13">
    <source>
        <dbReference type="Pfam" id="PF00266"/>
    </source>
</evidence>
<dbReference type="SUPFAM" id="SSF53383">
    <property type="entry name" value="PLP-dependent transferases"/>
    <property type="match status" value="1"/>
</dbReference>
<comment type="catalytic activity">
    <reaction evidence="10 11 12">
        <text>O-phospho-L-serine + 2-oxoglutarate = 3-phosphooxypyruvate + L-glutamate</text>
        <dbReference type="Rhea" id="RHEA:14329"/>
        <dbReference type="ChEBI" id="CHEBI:16810"/>
        <dbReference type="ChEBI" id="CHEBI:18110"/>
        <dbReference type="ChEBI" id="CHEBI:29985"/>
        <dbReference type="ChEBI" id="CHEBI:57524"/>
        <dbReference type="EC" id="2.6.1.52"/>
    </reaction>
</comment>
<dbReference type="Pfam" id="PF00266">
    <property type="entry name" value="Aminotran_5"/>
    <property type="match status" value="1"/>
</dbReference>
<dbReference type="NCBIfam" id="NF003764">
    <property type="entry name" value="PRK05355.1"/>
    <property type="match status" value="1"/>
</dbReference>
<dbReference type="PIRSF" id="PIRSF000525">
    <property type="entry name" value="SerC"/>
    <property type="match status" value="1"/>
</dbReference>
<feature type="binding site" evidence="11">
    <location>
        <position position="148"/>
    </location>
    <ligand>
        <name>pyridoxal 5'-phosphate</name>
        <dbReference type="ChEBI" id="CHEBI:597326"/>
    </ligand>
</feature>
<keyword evidence="11" id="KW-0963">Cytoplasm</keyword>
<comment type="cofactor">
    <cofactor evidence="11">
        <name>pyridoxal 5'-phosphate</name>
        <dbReference type="ChEBI" id="CHEBI:597326"/>
    </cofactor>
    <text evidence="11">Binds 1 pyridoxal phosphate per subunit.</text>
</comment>
<comment type="similarity">
    <text evidence="2 11">Belongs to the class-V pyridoxal-phosphate-dependent aminotransferase family. SerC subfamily.</text>
</comment>
<feature type="binding site" evidence="11">
    <location>
        <position position="40"/>
    </location>
    <ligand>
        <name>L-glutamate</name>
        <dbReference type="ChEBI" id="CHEBI:29985"/>
    </ligand>
</feature>
<comment type="function">
    <text evidence="11">Catalyzes the reversible conversion of 3-phosphohydroxypyruvate to phosphoserine and of 3-hydroxy-2-oxo-4-phosphonooxybutanoate to phosphohydroxythreonine.</text>
</comment>
<dbReference type="NCBIfam" id="TIGR01364">
    <property type="entry name" value="serC_1"/>
    <property type="match status" value="1"/>
</dbReference>
<keyword evidence="7 11" id="KW-0664">Pyridoxine biosynthesis</keyword>
<keyword evidence="6 11" id="KW-0663">Pyridoxal phosphate</keyword>
<keyword evidence="3 11" id="KW-0032">Aminotransferase</keyword>
<dbReference type="InterPro" id="IPR000192">
    <property type="entry name" value="Aminotrans_V_dom"/>
</dbReference>
<comment type="pathway">
    <text evidence="11">Cofactor biosynthesis; pyridoxine 5'-phosphate biosynthesis; pyridoxine 5'-phosphate from D-erythrose 4-phosphate: step 3/5.</text>
</comment>
<reference evidence="15" key="1">
    <citation type="journal article" date="2019" name="Int. J. Syst. Evol. Microbiol.">
        <title>The Global Catalogue of Microorganisms (GCM) 10K type strain sequencing project: providing services to taxonomists for standard genome sequencing and annotation.</title>
        <authorList>
            <consortium name="The Broad Institute Genomics Platform"/>
            <consortium name="The Broad Institute Genome Sequencing Center for Infectious Disease"/>
            <person name="Wu L."/>
            <person name="Ma J."/>
        </authorList>
    </citation>
    <scope>NUCLEOTIDE SEQUENCE [LARGE SCALE GENOMIC DNA]</scope>
    <source>
        <strain evidence="15">KCTC 42248</strain>
    </source>
</reference>
<dbReference type="GO" id="GO:0004648">
    <property type="term" value="F:O-phospho-L-serine:2-oxoglutarate aminotransferase activity"/>
    <property type="evidence" value="ECO:0007669"/>
    <property type="project" value="UniProtKB-EC"/>
</dbReference>
<protein>
    <recommendedName>
        <fullName evidence="11">Phosphoserine aminotransferase</fullName>
        <ecNumber evidence="11">2.6.1.52</ecNumber>
    </recommendedName>
    <alternativeName>
        <fullName evidence="11">Phosphohydroxythreonine aminotransferase</fullName>
        <shortName evidence="11">PSAT</shortName>
    </alternativeName>
</protein>
<dbReference type="RefSeq" id="WP_380869497.1">
    <property type="nucleotide sequence ID" value="NZ_JBHUMA010000006.1"/>
</dbReference>
<evidence type="ECO:0000256" key="11">
    <source>
        <dbReference type="HAMAP-Rule" id="MF_00160"/>
    </source>
</evidence>
<evidence type="ECO:0000256" key="5">
    <source>
        <dbReference type="ARBA" id="ARBA00022679"/>
    </source>
</evidence>
<comment type="caution">
    <text evidence="11">Lacks conserved residue(s) required for the propagation of feature annotation.</text>
</comment>
<keyword evidence="15" id="KW-1185">Reference proteome</keyword>
<feature type="binding site" evidence="11">
    <location>
        <begin position="74"/>
        <end position="75"/>
    </location>
    <ligand>
        <name>pyridoxal 5'-phosphate</name>
        <dbReference type="ChEBI" id="CHEBI:597326"/>
    </ligand>
</feature>